<reference evidence="2" key="1">
    <citation type="journal article" date="2019" name="Sci. Rep.">
        <title>Draft genome of Tanacetum cinerariifolium, the natural source of mosquito coil.</title>
        <authorList>
            <person name="Yamashiro T."/>
            <person name="Shiraishi A."/>
            <person name="Satake H."/>
            <person name="Nakayama K."/>
        </authorList>
    </citation>
    <scope>NUCLEOTIDE SEQUENCE</scope>
</reference>
<organism evidence="2">
    <name type="scientific">Tanacetum cinerariifolium</name>
    <name type="common">Dalmatian daisy</name>
    <name type="synonym">Chrysanthemum cinerariifolium</name>
    <dbReference type="NCBI Taxonomy" id="118510"/>
    <lineage>
        <taxon>Eukaryota</taxon>
        <taxon>Viridiplantae</taxon>
        <taxon>Streptophyta</taxon>
        <taxon>Embryophyta</taxon>
        <taxon>Tracheophyta</taxon>
        <taxon>Spermatophyta</taxon>
        <taxon>Magnoliopsida</taxon>
        <taxon>eudicotyledons</taxon>
        <taxon>Gunneridae</taxon>
        <taxon>Pentapetalae</taxon>
        <taxon>asterids</taxon>
        <taxon>campanulids</taxon>
        <taxon>Asterales</taxon>
        <taxon>Asteraceae</taxon>
        <taxon>Asteroideae</taxon>
        <taxon>Anthemideae</taxon>
        <taxon>Anthemidinae</taxon>
        <taxon>Tanacetum</taxon>
    </lineage>
</organism>
<evidence type="ECO:0000256" key="1">
    <source>
        <dbReference type="SAM" id="MobiDB-lite"/>
    </source>
</evidence>
<feature type="region of interest" description="Disordered" evidence="1">
    <location>
        <begin position="79"/>
        <end position="132"/>
    </location>
</feature>
<protein>
    <submittedName>
        <fullName evidence="2">Uncharacterized protein</fullName>
    </submittedName>
</protein>
<dbReference type="AlphaFoldDB" id="A0A6L2JC23"/>
<name>A0A6L2JC23_TANCI</name>
<comment type="caution">
    <text evidence="2">The sequence shown here is derived from an EMBL/GenBank/DDBJ whole genome shotgun (WGS) entry which is preliminary data.</text>
</comment>
<dbReference type="EMBL" id="BKCJ010000589">
    <property type="protein sequence ID" value="GEU34558.1"/>
    <property type="molecule type" value="Genomic_DNA"/>
</dbReference>
<feature type="compositionally biased region" description="Basic residues" evidence="1">
    <location>
        <begin position="123"/>
        <end position="132"/>
    </location>
</feature>
<evidence type="ECO:0000313" key="2">
    <source>
        <dbReference type="EMBL" id="GEU34558.1"/>
    </source>
</evidence>
<gene>
    <name evidence="2" type="ORF">Tci_006536</name>
</gene>
<accession>A0A6L2JC23</accession>
<proteinExistence type="predicted"/>
<sequence length="168" mass="19283">MRLYKKNHKVFLDDLNVGVTETIVLIFGRKWDVNTVTGRYLSTDFMVQYIETVEEIAGSSNIDAIEYVNTPLYNRLARHPSVSTPAKPSEERKHKRVELEDSDTDATPVANEEVKDATTSCSSKKKKKKRPAHYTLQMTLSRIRKPKFITIQAPTIVAGKIREWIMQE</sequence>